<dbReference type="GO" id="GO:0004197">
    <property type="term" value="F:cysteine-type endopeptidase activity"/>
    <property type="evidence" value="ECO:0007669"/>
    <property type="project" value="InterPro"/>
</dbReference>
<dbReference type="PANTHER" id="PTHR47901">
    <property type="entry name" value="CASPASE RECRUITMENT DOMAIN-CONTAINING PROTEIN 18"/>
    <property type="match status" value="1"/>
</dbReference>
<keyword evidence="4" id="KW-0788">Thiol protease</keyword>
<dbReference type="InterPro" id="IPR002398">
    <property type="entry name" value="Pept_C14"/>
</dbReference>
<accession>A0A3B5LKK1</accession>
<evidence type="ECO:0000259" key="6">
    <source>
        <dbReference type="PROSITE" id="PS50208"/>
    </source>
</evidence>
<dbReference type="GO" id="GO:0097169">
    <property type="term" value="C:AIM2 inflammasome complex"/>
    <property type="evidence" value="ECO:0007669"/>
    <property type="project" value="TreeGrafter"/>
</dbReference>
<keyword evidence="5" id="KW-0865">Zymogen</keyword>
<evidence type="ECO:0000256" key="1">
    <source>
        <dbReference type="ARBA" id="ARBA00010134"/>
    </source>
</evidence>
<keyword evidence="3" id="KW-0378">Hydrolase</keyword>
<dbReference type="InterPro" id="IPR015917">
    <property type="entry name" value="Pept_C14A"/>
</dbReference>
<comment type="similarity">
    <text evidence="1">Belongs to the peptidase C14A family.</text>
</comment>
<feature type="domain" description="Caspase family p20" evidence="6">
    <location>
        <begin position="78"/>
        <end position="201"/>
    </location>
</feature>
<dbReference type="PRINTS" id="PR00376">
    <property type="entry name" value="IL1BCENZYME"/>
</dbReference>
<organism evidence="7 8">
    <name type="scientific">Xiphophorus couchianus</name>
    <name type="common">Monterrey platyfish</name>
    <dbReference type="NCBI Taxonomy" id="32473"/>
    <lineage>
        <taxon>Eukaryota</taxon>
        <taxon>Metazoa</taxon>
        <taxon>Chordata</taxon>
        <taxon>Craniata</taxon>
        <taxon>Vertebrata</taxon>
        <taxon>Euteleostomi</taxon>
        <taxon>Actinopterygii</taxon>
        <taxon>Neopterygii</taxon>
        <taxon>Teleostei</taxon>
        <taxon>Neoteleostei</taxon>
        <taxon>Acanthomorphata</taxon>
        <taxon>Ovalentaria</taxon>
        <taxon>Atherinomorphae</taxon>
        <taxon>Cyprinodontiformes</taxon>
        <taxon>Poeciliidae</taxon>
        <taxon>Poeciliinae</taxon>
        <taxon>Xiphophorus</taxon>
    </lineage>
</organism>
<evidence type="ECO:0000256" key="3">
    <source>
        <dbReference type="ARBA" id="ARBA00022801"/>
    </source>
</evidence>
<dbReference type="GO" id="GO:0072559">
    <property type="term" value="C:NLRP3 inflammasome complex"/>
    <property type="evidence" value="ECO:0007669"/>
    <property type="project" value="TreeGrafter"/>
</dbReference>
<dbReference type="GO" id="GO:0072557">
    <property type="term" value="C:IPAF inflammasome complex"/>
    <property type="evidence" value="ECO:0007669"/>
    <property type="project" value="TreeGrafter"/>
</dbReference>
<evidence type="ECO:0000313" key="7">
    <source>
        <dbReference type="Ensembl" id="ENSXCOP00000011185.1"/>
    </source>
</evidence>
<dbReference type="GeneTree" id="ENSGT00940000162428"/>
<keyword evidence="2" id="KW-0645">Protease</keyword>
<protein>
    <recommendedName>
        <fullName evidence="6">Caspase family p20 domain-containing protein</fullName>
    </recommendedName>
</protein>
<keyword evidence="8" id="KW-1185">Reference proteome</keyword>
<dbReference type="InterPro" id="IPR029030">
    <property type="entry name" value="Caspase-like_dom_sf"/>
</dbReference>
<name>A0A3B5LKK1_9TELE</name>
<evidence type="ECO:0000256" key="2">
    <source>
        <dbReference type="ARBA" id="ARBA00022670"/>
    </source>
</evidence>
<dbReference type="Gene3D" id="3.40.50.1460">
    <property type="match status" value="1"/>
</dbReference>
<evidence type="ECO:0000256" key="5">
    <source>
        <dbReference type="ARBA" id="ARBA00023145"/>
    </source>
</evidence>
<dbReference type="GO" id="GO:0050727">
    <property type="term" value="P:regulation of inflammatory response"/>
    <property type="evidence" value="ECO:0007669"/>
    <property type="project" value="TreeGrafter"/>
</dbReference>
<dbReference type="Proteomes" id="UP000261380">
    <property type="component" value="Unplaced"/>
</dbReference>
<dbReference type="AlphaFoldDB" id="A0A3B5LKK1"/>
<dbReference type="PROSITE" id="PS01122">
    <property type="entry name" value="CASPASE_CYS"/>
    <property type="match status" value="1"/>
</dbReference>
<evidence type="ECO:0000256" key="4">
    <source>
        <dbReference type="ARBA" id="ARBA00022807"/>
    </source>
</evidence>
<evidence type="ECO:0000313" key="8">
    <source>
        <dbReference type="Proteomes" id="UP000261380"/>
    </source>
</evidence>
<dbReference type="Ensembl" id="ENSXCOT00000011314.1">
    <property type="protein sequence ID" value="ENSXCOP00000011185.1"/>
    <property type="gene ID" value="ENSXCOG00000008459.1"/>
</dbReference>
<dbReference type="InterPro" id="IPR011600">
    <property type="entry name" value="Pept_C14_caspase"/>
</dbReference>
<dbReference type="GO" id="GO:0006508">
    <property type="term" value="P:proteolysis"/>
    <property type="evidence" value="ECO:0007669"/>
    <property type="project" value="UniProtKB-KW"/>
</dbReference>
<dbReference type="InterPro" id="IPR016129">
    <property type="entry name" value="Caspase_his_AS"/>
</dbReference>
<reference evidence="7" key="1">
    <citation type="submission" date="2025-08" db="UniProtKB">
        <authorList>
            <consortium name="Ensembl"/>
        </authorList>
    </citation>
    <scope>IDENTIFICATION</scope>
</reference>
<dbReference type="InterPro" id="IPR001309">
    <property type="entry name" value="Pept_C14_p20"/>
</dbReference>
<dbReference type="SMART" id="SM00115">
    <property type="entry name" value="CASc"/>
    <property type="match status" value="1"/>
</dbReference>
<dbReference type="Pfam" id="PF00656">
    <property type="entry name" value="Peptidase_C14"/>
    <property type="match status" value="1"/>
</dbReference>
<dbReference type="SUPFAM" id="SSF52129">
    <property type="entry name" value="Caspase-like"/>
    <property type="match status" value="1"/>
</dbReference>
<reference evidence="7" key="2">
    <citation type="submission" date="2025-09" db="UniProtKB">
        <authorList>
            <consortium name="Ensembl"/>
        </authorList>
    </citation>
    <scope>IDENTIFICATION</scope>
</reference>
<dbReference type="PANTHER" id="PTHR47901:SF3">
    <property type="entry name" value="CASPASE-1"/>
    <property type="match status" value="1"/>
</dbReference>
<dbReference type="PROSITE" id="PS50208">
    <property type="entry name" value="CASPASE_P20"/>
    <property type="match status" value="1"/>
</dbReference>
<dbReference type="PROSITE" id="PS01121">
    <property type="entry name" value="CASPASE_HIS"/>
    <property type="match status" value="1"/>
</dbReference>
<sequence length="315" mass="35329">LLDGLLHDGVLNDGEKDAVVEENDSRALGLSNVQPAQPASAGLVAQSGSTPSVSSVEEFWKSKKDDPEVYPVTQTSLRNRVALLITNIKFSEKSMNRSGAEKGEENMEKLLSNLGYEVVKYTNLTGKAIDEALIHFTKKHTDSAFVVIMSHGKLGKILGVDWKEDKPDEFPIDNIFKHSYSCPELIDKPKVIFIQACRGERRGSVLVNDSPNTAAHVSQPEDLEADELQFVQRKTSFLFFPAHLTLCRTDNQICPGTELLIQGFSQQDEMLVFYLLGSWDMCKFFHILSQSQASVYSIERFLTFFFFFFFGAHNS</sequence>
<dbReference type="STRING" id="32473.ENSXCOP00000011185"/>
<proteinExistence type="inferred from homology"/>
<dbReference type="InterPro" id="IPR033139">
    <property type="entry name" value="Caspase_cys_AS"/>
</dbReference>